<dbReference type="OrthoDB" id="5964929at2759"/>
<feature type="compositionally biased region" description="Low complexity" evidence="1">
    <location>
        <begin position="886"/>
        <end position="919"/>
    </location>
</feature>
<feature type="domain" description="SAP" evidence="2">
    <location>
        <begin position="14"/>
        <end position="48"/>
    </location>
</feature>
<dbReference type="SUPFAM" id="SSF68906">
    <property type="entry name" value="SAP domain"/>
    <property type="match status" value="1"/>
</dbReference>
<feature type="compositionally biased region" description="Low complexity" evidence="1">
    <location>
        <begin position="599"/>
        <end position="608"/>
    </location>
</feature>
<feature type="compositionally biased region" description="Polar residues" evidence="1">
    <location>
        <begin position="782"/>
        <end position="794"/>
    </location>
</feature>
<protein>
    <recommendedName>
        <fullName evidence="2">SAP domain-containing protein</fullName>
    </recommendedName>
</protein>
<feature type="compositionally biased region" description="Polar residues" evidence="1">
    <location>
        <begin position="746"/>
        <end position="765"/>
    </location>
</feature>
<dbReference type="Pfam" id="PF02037">
    <property type="entry name" value="SAP"/>
    <property type="match status" value="1"/>
</dbReference>
<evidence type="ECO:0000259" key="2">
    <source>
        <dbReference type="PROSITE" id="PS50800"/>
    </source>
</evidence>
<feature type="compositionally biased region" description="Pro residues" evidence="1">
    <location>
        <begin position="176"/>
        <end position="185"/>
    </location>
</feature>
<feature type="compositionally biased region" description="Polar residues" evidence="1">
    <location>
        <begin position="699"/>
        <end position="725"/>
    </location>
</feature>
<evidence type="ECO:0000313" key="4">
    <source>
        <dbReference type="Proteomes" id="UP000053257"/>
    </source>
</evidence>
<dbReference type="AlphaFoldDB" id="A0A0C3SCC6"/>
<dbReference type="STRING" id="745531.A0A0C3SCC6"/>
<feature type="compositionally biased region" description="Polar residues" evidence="1">
    <location>
        <begin position="463"/>
        <end position="472"/>
    </location>
</feature>
<feature type="region of interest" description="Disordered" evidence="1">
    <location>
        <begin position="148"/>
        <end position="199"/>
    </location>
</feature>
<dbReference type="Proteomes" id="UP000053257">
    <property type="component" value="Unassembled WGS sequence"/>
</dbReference>
<feature type="compositionally biased region" description="Low complexity" evidence="1">
    <location>
        <begin position="833"/>
        <end position="844"/>
    </location>
</feature>
<feature type="compositionally biased region" description="Low complexity" evidence="1">
    <location>
        <begin position="190"/>
        <end position="199"/>
    </location>
</feature>
<feature type="compositionally biased region" description="Basic and acidic residues" evidence="1">
    <location>
        <begin position="526"/>
        <end position="548"/>
    </location>
</feature>
<dbReference type="Gene3D" id="1.10.720.30">
    <property type="entry name" value="SAP domain"/>
    <property type="match status" value="1"/>
</dbReference>
<keyword evidence="4" id="KW-1185">Reference proteome</keyword>
<feature type="compositionally biased region" description="Low complexity" evidence="1">
    <location>
        <begin position="795"/>
        <end position="807"/>
    </location>
</feature>
<dbReference type="InterPro" id="IPR003034">
    <property type="entry name" value="SAP_dom"/>
</dbReference>
<reference evidence="3 4" key="1">
    <citation type="journal article" date="2014" name="PLoS Genet.">
        <title>Analysis of the Phlebiopsis gigantea genome, transcriptome and secretome provides insight into its pioneer colonization strategies of wood.</title>
        <authorList>
            <person name="Hori C."/>
            <person name="Ishida T."/>
            <person name="Igarashi K."/>
            <person name="Samejima M."/>
            <person name="Suzuki H."/>
            <person name="Master E."/>
            <person name="Ferreira P."/>
            <person name="Ruiz-Duenas F.J."/>
            <person name="Held B."/>
            <person name="Canessa P."/>
            <person name="Larrondo L.F."/>
            <person name="Schmoll M."/>
            <person name="Druzhinina I.S."/>
            <person name="Kubicek C.P."/>
            <person name="Gaskell J.A."/>
            <person name="Kersten P."/>
            <person name="St John F."/>
            <person name="Glasner J."/>
            <person name="Sabat G."/>
            <person name="Splinter BonDurant S."/>
            <person name="Syed K."/>
            <person name="Yadav J."/>
            <person name="Mgbeahuruike A.C."/>
            <person name="Kovalchuk A."/>
            <person name="Asiegbu F.O."/>
            <person name="Lackner G."/>
            <person name="Hoffmeister D."/>
            <person name="Rencoret J."/>
            <person name="Gutierrez A."/>
            <person name="Sun H."/>
            <person name="Lindquist E."/>
            <person name="Barry K."/>
            <person name="Riley R."/>
            <person name="Grigoriev I.V."/>
            <person name="Henrissat B."/>
            <person name="Kues U."/>
            <person name="Berka R.M."/>
            <person name="Martinez A.T."/>
            <person name="Covert S.F."/>
            <person name="Blanchette R.A."/>
            <person name="Cullen D."/>
        </authorList>
    </citation>
    <scope>NUCLEOTIDE SEQUENCE [LARGE SCALE GENOMIC DNA]</scope>
    <source>
        <strain evidence="3 4">11061_1 CR5-6</strain>
    </source>
</reference>
<evidence type="ECO:0000313" key="3">
    <source>
        <dbReference type="EMBL" id="KIP10782.1"/>
    </source>
</evidence>
<dbReference type="PROSITE" id="PS50800">
    <property type="entry name" value="SAP"/>
    <property type="match status" value="1"/>
</dbReference>
<feature type="compositionally biased region" description="Polar residues" evidence="1">
    <location>
        <begin position="616"/>
        <end position="638"/>
    </location>
</feature>
<sequence>MSSTTQILFHSPALNSLKRDQLVKLCKRHGLKASGKNAELIERLKQKASELPPEAIEWIDSEEEDDAPLPRPSEQWEIVMDNIVEEDESGSNLGTVTSMRSVRTLGTAGEFGTAGSKSSVKSSLKAAIANSFGLKRAAMKDLVQDAGTSRSLPTLPSQTSLSDFPLNDEPSVEPIPGAPSRPGKPAPHNARLSTGTRAGATTTIRLISSESSSALNTPPRLAPFKTTFDLDMGTPSATHKNVWPATPTTTHNSGRLYPIIPPEDLKPSLPSPWKSTAASSPFKATPGKAPVNKELPSTVPDDIFSPAKPGVTKTSAQKKPSPPAPKQGRVSVAHDEPFLFGSPLPRHSMTNNQFDNAAASVLEEMNKRLAAAGVKKVEKTILHNAGQAALPSAAIPPPPKNVAGAARFAKAHDEAFSKMDSIVNHYAARRPAPAPTTTATTRKRKSEALISGQGPAAKRKSHVSQTRVFSNGSRKKMGIPGGFGMDDDDDEQEDVAARRSSKRIKISEEDGVHQGRRASLLPTDNKTSEEKLLEEKRRQREKEALKKKIEARRRSSRGRPSIGARAVAPPPKPKTSRFGFLGAAKSLVRGVWNLGAGNPAAKPAAKPARSGAIEKTSVSQRTANNSNTKATETTTSLLKASEAGTRASARSRSPLPSFDIPSQTGQGAPPGGTMPLPLRKSVIPKSTGVSSLGARPSTAGPSNVSSFGIRRPSNTRPGAGSSNAKSPPPADASDVKSPPSVRKRTISTLMAPTASSLAKRQQNVTRPDAGSSKPSLEPVGENPTSPETLQQITNSTPSSRPLPSRPTKAFSQTPLGLESPESPPPPSSPKENASLAATAHALLAQQDQTSAPDAAQAVPPKPRTLLVARKPRISRSKVIAKLGEQRSVSDSSRASAGSSSSSSGRMRSSMSAAPRRSMGAGKGQRAGSSTSDVLMSAKKKARQSEYIRRKSRIAAGSVVGLAKKRQSDVAMDVDH</sequence>
<dbReference type="SMART" id="SM00513">
    <property type="entry name" value="SAP"/>
    <property type="match status" value="1"/>
</dbReference>
<feature type="region of interest" description="Disordered" evidence="1">
    <location>
        <begin position="594"/>
        <end position="948"/>
    </location>
</feature>
<proteinExistence type="predicted"/>
<feature type="region of interest" description="Disordered" evidence="1">
    <location>
        <begin position="430"/>
        <end position="579"/>
    </location>
</feature>
<feature type="compositionally biased region" description="Acidic residues" evidence="1">
    <location>
        <begin position="485"/>
        <end position="494"/>
    </location>
</feature>
<feature type="compositionally biased region" description="Low complexity" evidence="1">
    <location>
        <begin position="148"/>
        <end position="162"/>
    </location>
</feature>
<feature type="compositionally biased region" description="Low complexity" evidence="1">
    <location>
        <begin position="430"/>
        <end position="440"/>
    </location>
</feature>
<dbReference type="InterPro" id="IPR036361">
    <property type="entry name" value="SAP_dom_sf"/>
</dbReference>
<evidence type="ECO:0000256" key="1">
    <source>
        <dbReference type="SAM" id="MobiDB-lite"/>
    </source>
</evidence>
<dbReference type="EMBL" id="KN840451">
    <property type="protein sequence ID" value="KIP10782.1"/>
    <property type="molecule type" value="Genomic_DNA"/>
</dbReference>
<feature type="region of interest" description="Disordered" evidence="1">
    <location>
        <begin position="260"/>
        <end position="330"/>
    </location>
</feature>
<name>A0A0C3SCC6_PHLG1</name>
<organism evidence="3 4">
    <name type="scientific">Phlebiopsis gigantea (strain 11061_1 CR5-6)</name>
    <name type="common">White-rot fungus</name>
    <name type="synonym">Peniophora gigantea</name>
    <dbReference type="NCBI Taxonomy" id="745531"/>
    <lineage>
        <taxon>Eukaryota</taxon>
        <taxon>Fungi</taxon>
        <taxon>Dikarya</taxon>
        <taxon>Basidiomycota</taxon>
        <taxon>Agaricomycotina</taxon>
        <taxon>Agaricomycetes</taxon>
        <taxon>Polyporales</taxon>
        <taxon>Phanerochaetaceae</taxon>
        <taxon>Phlebiopsis</taxon>
    </lineage>
</organism>
<accession>A0A0C3SCC6</accession>
<gene>
    <name evidence="3" type="ORF">PHLGIDRAFT_197367</name>
</gene>
<dbReference type="HOGENOM" id="CLU_012740_0_0_1"/>